<evidence type="ECO:0000313" key="2">
    <source>
        <dbReference type="Proteomes" id="UP001519287"/>
    </source>
</evidence>
<name>A0ABS4IVY7_9BACL</name>
<gene>
    <name evidence="1" type="ORF">J2Z66_003285</name>
</gene>
<accession>A0ABS4IVY7</accession>
<organism evidence="1 2">
    <name type="scientific">Paenibacillus eucommiae</name>
    <dbReference type="NCBI Taxonomy" id="1355755"/>
    <lineage>
        <taxon>Bacteria</taxon>
        <taxon>Bacillati</taxon>
        <taxon>Bacillota</taxon>
        <taxon>Bacilli</taxon>
        <taxon>Bacillales</taxon>
        <taxon>Paenibacillaceae</taxon>
        <taxon>Paenibacillus</taxon>
    </lineage>
</organism>
<dbReference type="Proteomes" id="UP001519287">
    <property type="component" value="Unassembled WGS sequence"/>
</dbReference>
<evidence type="ECO:0000313" key="1">
    <source>
        <dbReference type="EMBL" id="MBP1991678.1"/>
    </source>
</evidence>
<proteinExistence type="predicted"/>
<comment type="caution">
    <text evidence="1">The sequence shown here is derived from an EMBL/GenBank/DDBJ whole genome shotgun (WGS) entry which is preliminary data.</text>
</comment>
<protein>
    <submittedName>
        <fullName evidence="1">Uncharacterized protein</fullName>
    </submittedName>
</protein>
<keyword evidence="2" id="KW-1185">Reference proteome</keyword>
<dbReference type="EMBL" id="JAGGLB010000010">
    <property type="protein sequence ID" value="MBP1991678.1"/>
    <property type="molecule type" value="Genomic_DNA"/>
</dbReference>
<sequence>MTLELYGGKGCGLQPLLKICSLEWNGCRGWNKSLKADAIALPPTPLTSFSYNRTNTKLKWTASKGFSLAGGDFLAGEGAGAVDEERPLPEHAAKKDLAHLAMFFIVKCTRSSPYPTLTMKNIVK</sequence>
<dbReference type="RefSeq" id="WP_209972420.1">
    <property type="nucleotide sequence ID" value="NZ_JAGGLB010000010.1"/>
</dbReference>
<reference evidence="1 2" key="1">
    <citation type="submission" date="2021-03" db="EMBL/GenBank/DDBJ databases">
        <title>Genomic Encyclopedia of Type Strains, Phase IV (KMG-IV): sequencing the most valuable type-strain genomes for metagenomic binning, comparative biology and taxonomic classification.</title>
        <authorList>
            <person name="Goeker M."/>
        </authorList>
    </citation>
    <scope>NUCLEOTIDE SEQUENCE [LARGE SCALE GENOMIC DNA]</scope>
    <source>
        <strain evidence="1 2">DSM 26048</strain>
    </source>
</reference>